<dbReference type="EMBL" id="BJXJ01000020">
    <property type="protein sequence ID" value="GEM76092.1"/>
    <property type="molecule type" value="Genomic_DNA"/>
</dbReference>
<dbReference type="RefSeq" id="WP_158000798.1">
    <property type="nucleotide sequence ID" value="NZ_BAOJ01000240.1"/>
</dbReference>
<organism evidence="1 2">
    <name type="scientific">Vibrio sagamiensis NBRC 104589</name>
    <dbReference type="NCBI Taxonomy" id="1219064"/>
    <lineage>
        <taxon>Bacteria</taxon>
        <taxon>Pseudomonadati</taxon>
        <taxon>Pseudomonadota</taxon>
        <taxon>Gammaproteobacteria</taxon>
        <taxon>Vibrionales</taxon>
        <taxon>Vibrionaceae</taxon>
        <taxon>Vibrio</taxon>
    </lineage>
</organism>
<accession>A0A511QI29</accession>
<reference evidence="1 2" key="1">
    <citation type="submission" date="2019-07" db="EMBL/GenBank/DDBJ databases">
        <title>Whole genome shotgun sequence of Vibrio sagamiensis NBRC 104589.</title>
        <authorList>
            <person name="Hosoyama A."/>
            <person name="Uohara A."/>
            <person name="Ohji S."/>
            <person name="Ichikawa N."/>
        </authorList>
    </citation>
    <scope>NUCLEOTIDE SEQUENCE [LARGE SCALE GENOMIC DNA]</scope>
    <source>
        <strain evidence="1 2">NBRC 104589</strain>
    </source>
</reference>
<sequence>MTSINFMEEPTIHIDFLDTDKRQFVSEQVIEDILEWEIMHGVAFR</sequence>
<name>A0A511QI29_9VIBR</name>
<dbReference type="AlphaFoldDB" id="A0A511QI29"/>
<gene>
    <name evidence="1" type="ORF">VSA01S_22040</name>
</gene>
<proteinExistence type="predicted"/>
<evidence type="ECO:0000313" key="1">
    <source>
        <dbReference type="EMBL" id="GEM76092.1"/>
    </source>
</evidence>
<keyword evidence="2" id="KW-1185">Reference proteome</keyword>
<evidence type="ECO:0000313" key="2">
    <source>
        <dbReference type="Proteomes" id="UP000321922"/>
    </source>
</evidence>
<protein>
    <submittedName>
        <fullName evidence="1">Uncharacterized protein</fullName>
    </submittedName>
</protein>
<comment type="caution">
    <text evidence="1">The sequence shown here is derived from an EMBL/GenBank/DDBJ whole genome shotgun (WGS) entry which is preliminary data.</text>
</comment>
<dbReference type="Proteomes" id="UP000321922">
    <property type="component" value="Unassembled WGS sequence"/>
</dbReference>